<name>A0A0H3F565_RAHSY</name>
<proteinExistence type="predicted"/>
<protein>
    <submittedName>
        <fullName evidence="1">p2 GpU family protein</fullName>
    </submittedName>
</protein>
<dbReference type="PIRSF" id="PIRSF029208">
    <property type="entry name" value="Phage_tail_GPU"/>
    <property type="match status" value="1"/>
</dbReference>
<dbReference type="OrthoDB" id="1550902at2"/>
<dbReference type="Pfam" id="PF06995">
    <property type="entry name" value="Phage_P2_GpU"/>
    <property type="match status" value="1"/>
</dbReference>
<reference evidence="2" key="1">
    <citation type="submission" date="2011-01" db="EMBL/GenBank/DDBJ databases">
        <title>Complete sequence of chromosome of Rahnella sp. Y9602.</title>
        <authorList>
            <consortium name="US DOE Joint Genome Institute"/>
            <person name="Lucas S."/>
            <person name="Copeland A."/>
            <person name="Lapidus A."/>
            <person name="Cheng J.-F."/>
            <person name="Goodwin L."/>
            <person name="Pitluck S."/>
            <person name="Lu M."/>
            <person name="Detter J.C."/>
            <person name="Han C."/>
            <person name="Tapia R."/>
            <person name="Land M."/>
            <person name="Hauser L."/>
            <person name="Kyrpides N."/>
            <person name="Ivanova N."/>
            <person name="Ovchinnikova G."/>
            <person name="Pagani I."/>
            <person name="Sobecky P.A."/>
            <person name="Martinez R.J."/>
            <person name="Woyke T."/>
        </authorList>
    </citation>
    <scope>NUCLEOTIDE SEQUENCE [LARGE SCALE GENOMIC DNA]</scope>
    <source>
        <strain evidence="2">Y9602</strain>
    </source>
</reference>
<dbReference type="GeneID" id="95418612"/>
<dbReference type="InterPro" id="IPR009734">
    <property type="entry name" value="Myoviridae_GpU"/>
</dbReference>
<dbReference type="eggNOG" id="COG3499">
    <property type="taxonomic scope" value="Bacteria"/>
</dbReference>
<evidence type="ECO:0000313" key="2">
    <source>
        <dbReference type="Proteomes" id="UP000007257"/>
    </source>
</evidence>
<dbReference type="Proteomes" id="UP000007257">
    <property type="component" value="Chromosome"/>
</dbReference>
<reference evidence="1 2" key="2">
    <citation type="journal article" date="2012" name="J. Bacteriol.">
        <title>Complete Genome Sequence of Rahnella sp. Strain Y9602, a Gammaproteobacterium Isolate from Metal- and Radionuclide-Contaminated Soil.</title>
        <authorList>
            <person name="Martinez R.J."/>
            <person name="Bruce D."/>
            <person name="Detter C."/>
            <person name="Goodwin L.A."/>
            <person name="Han J."/>
            <person name="Han C.S."/>
            <person name="Held B."/>
            <person name="Land M.L."/>
            <person name="Mikhailova N."/>
            <person name="Nolan M."/>
            <person name="Pennacchio L."/>
            <person name="Pitluck S."/>
            <person name="Tapia R."/>
            <person name="Woyke T."/>
            <person name="Sobecky P.A."/>
        </authorList>
    </citation>
    <scope>NUCLEOTIDE SEQUENCE [LARGE SCALE GENOMIC DNA]</scope>
    <source>
        <strain evidence="1 2">Y9602</strain>
    </source>
</reference>
<accession>A0A0H3F565</accession>
<sequence>MMMSLGLFVFKLSTLPYQNTNRQVNYGWGANARFGQRPVSQFLGLGEETIKITGQLLPEMTGGMRYLQALKSMADSGRAWPLIEGSGTIYGMFVIKSIANDNAEFTSSGQARSINFTLNLTRVDESQAAMFGDLLTQAEGLYNKASSALNNFASGV</sequence>
<dbReference type="AlphaFoldDB" id="A0A0H3F565"/>
<dbReference type="KEGG" id="rah:Rahaq_0709"/>
<organism evidence="1 2">
    <name type="scientific">Rahnella sp. (strain Y9602)</name>
    <dbReference type="NCBI Taxonomy" id="2703885"/>
    <lineage>
        <taxon>Bacteria</taxon>
        <taxon>Pseudomonadati</taxon>
        <taxon>Pseudomonadota</taxon>
        <taxon>Gammaproteobacteria</taxon>
        <taxon>Enterobacterales</taxon>
        <taxon>Yersiniaceae</taxon>
        <taxon>Rahnella</taxon>
    </lineage>
</organism>
<dbReference type="InterPro" id="IPR016912">
    <property type="entry name" value="Phage_P2_GpU"/>
</dbReference>
<dbReference type="RefSeq" id="WP_013574041.1">
    <property type="nucleotide sequence ID" value="NC_015061.1"/>
</dbReference>
<dbReference type="HOGENOM" id="CLU_102468_0_0_6"/>
<evidence type="ECO:0000313" key="1">
    <source>
        <dbReference type="EMBL" id="ADW72336.1"/>
    </source>
</evidence>
<dbReference type="EMBL" id="CP002505">
    <property type="protein sequence ID" value="ADW72336.1"/>
    <property type="molecule type" value="Genomic_DNA"/>
</dbReference>
<gene>
    <name evidence="1" type="ordered locus">Rahaq_0709</name>
</gene>